<feature type="domain" description="A-kinase anchor protein 7-like phosphoesterase" evidence="2">
    <location>
        <begin position="63"/>
        <end position="241"/>
    </location>
</feature>
<dbReference type="GO" id="GO:0006355">
    <property type="term" value="P:regulation of DNA-templated transcription"/>
    <property type="evidence" value="ECO:0007669"/>
    <property type="project" value="TreeGrafter"/>
</dbReference>
<protein>
    <recommendedName>
        <fullName evidence="2">A-kinase anchor protein 7-like phosphoesterase domain-containing protein</fullName>
    </recommendedName>
</protein>
<feature type="region of interest" description="Disordered" evidence="1">
    <location>
        <begin position="256"/>
        <end position="288"/>
    </location>
</feature>
<evidence type="ECO:0000259" key="2">
    <source>
        <dbReference type="Pfam" id="PF10469"/>
    </source>
</evidence>
<feature type="region of interest" description="Disordered" evidence="1">
    <location>
        <begin position="34"/>
        <end position="70"/>
    </location>
</feature>
<dbReference type="PANTHER" id="PTHR13360">
    <property type="entry name" value="ACTIVATING SIGNAL COINTEGRATOR 1 COMPLEX SUBUNIT 1"/>
    <property type="match status" value="1"/>
</dbReference>
<evidence type="ECO:0000256" key="1">
    <source>
        <dbReference type="SAM" id="MobiDB-lite"/>
    </source>
</evidence>
<evidence type="ECO:0000313" key="4">
    <source>
        <dbReference type="Proteomes" id="UP000266188"/>
    </source>
</evidence>
<feature type="region of interest" description="Disordered" evidence="1">
    <location>
        <begin position="197"/>
        <end position="223"/>
    </location>
</feature>
<accession>A0A3A2ZH06</accession>
<organism evidence="3 4">
    <name type="scientific">Aspergillus sclerotialis</name>
    <dbReference type="NCBI Taxonomy" id="2070753"/>
    <lineage>
        <taxon>Eukaryota</taxon>
        <taxon>Fungi</taxon>
        <taxon>Dikarya</taxon>
        <taxon>Ascomycota</taxon>
        <taxon>Pezizomycotina</taxon>
        <taxon>Eurotiomycetes</taxon>
        <taxon>Eurotiomycetidae</taxon>
        <taxon>Eurotiales</taxon>
        <taxon>Aspergillaceae</taxon>
        <taxon>Aspergillus</taxon>
        <taxon>Aspergillus subgen. Polypaecilum</taxon>
    </lineage>
</organism>
<feature type="compositionally biased region" description="Low complexity" evidence="1">
    <location>
        <begin position="271"/>
        <end position="286"/>
    </location>
</feature>
<name>A0A3A2ZH06_9EURO</name>
<dbReference type="STRING" id="2070753.A0A3A2ZH06"/>
<dbReference type="Pfam" id="PF10469">
    <property type="entry name" value="AKAP7_NLS"/>
    <property type="match status" value="1"/>
</dbReference>
<dbReference type="AlphaFoldDB" id="A0A3A2ZH06"/>
<sequence>MSLPTKERLNEALEFFHSLDLTSMAREAEAVALRKKKGKGRTIEQGTEDQREGEEEGGQQSTTNGPPKPFTISLESLHALPRARAATVLHAAPVDSTSRLYPFCEMLRDKFLEAGFLVGEYKNNNKNQSNTTEQQSQCAEKVAEDQSNLLDKLPTDPTAEPASIQSSKLTTTQSSVPKPKPRPLLLHATVVNTIYVKRRHGPSSNNNNNSNNRGNRNHRTTRYSFDARDMLAHYRDYYLDSLRSEPKGEKIALQKSIQGREGENAGDGALGSENESGNENENNRGGCITQGEKETYPFVWARDFPLESICICEMGAKKLNSEDDATGLNGRLGEKYTVVSERGLDFGSA</sequence>
<gene>
    <name evidence="3" type="ORF">PHISCL_06125</name>
</gene>
<dbReference type="GO" id="GO:0006307">
    <property type="term" value="P:DNA alkylation repair"/>
    <property type="evidence" value="ECO:0007669"/>
    <property type="project" value="InterPro"/>
</dbReference>
<feature type="compositionally biased region" description="Polar residues" evidence="1">
    <location>
        <begin position="123"/>
        <end position="138"/>
    </location>
</feature>
<reference evidence="4" key="1">
    <citation type="submission" date="2017-02" db="EMBL/GenBank/DDBJ databases">
        <authorList>
            <person name="Tafer H."/>
            <person name="Lopandic K."/>
        </authorList>
    </citation>
    <scope>NUCLEOTIDE SEQUENCE [LARGE SCALE GENOMIC DNA]</scope>
    <source>
        <strain evidence="4">CBS 366.77</strain>
    </source>
</reference>
<keyword evidence="4" id="KW-1185">Reference proteome</keyword>
<feature type="compositionally biased region" description="Low complexity" evidence="1">
    <location>
        <begin position="202"/>
        <end position="214"/>
    </location>
</feature>
<dbReference type="InterPro" id="IPR019510">
    <property type="entry name" value="AKAP7-like_phosphoesterase"/>
</dbReference>
<dbReference type="EMBL" id="MVGC01000221">
    <property type="protein sequence ID" value="RJE21553.1"/>
    <property type="molecule type" value="Genomic_DNA"/>
</dbReference>
<feature type="region of interest" description="Disordered" evidence="1">
    <location>
        <begin position="123"/>
        <end position="185"/>
    </location>
</feature>
<dbReference type="GO" id="GO:0005634">
    <property type="term" value="C:nucleus"/>
    <property type="evidence" value="ECO:0007669"/>
    <property type="project" value="TreeGrafter"/>
</dbReference>
<dbReference type="InterPro" id="IPR009210">
    <property type="entry name" value="ASCC1"/>
</dbReference>
<evidence type="ECO:0000313" key="3">
    <source>
        <dbReference type="EMBL" id="RJE21553.1"/>
    </source>
</evidence>
<dbReference type="Gene3D" id="3.90.1140.10">
    <property type="entry name" value="Cyclic phosphodiesterase"/>
    <property type="match status" value="1"/>
</dbReference>
<dbReference type="OrthoDB" id="277832at2759"/>
<comment type="caution">
    <text evidence="3">The sequence shown here is derived from an EMBL/GenBank/DDBJ whole genome shotgun (WGS) entry which is preliminary data.</text>
</comment>
<dbReference type="Proteomes" id="UP000266188">
    <property type="component" value="Unassembled WGS sequence"/>
</dbReference>
<feature type="compositionally biased region" description="Polar residues" evidence="1">
    <location>
        <begin position="163"/>
        <end position="176"/>
    </location>
</feature>
<proteinExistence type="predicted"/>
<dbReference type="PANTHER" id="PTHR13360:SF1">
    <property type="entry name" value="ACTIVATING SIGNAL COINTEGRATOR 1 COMPLEX SUBUNIT 1"/>
    <property type="match status" value="1"/>
</dbReference>